<evidence type="ECO:0000259" key="5">
    <source>
        <dbReference type="PROSITE" id="PS50086"/>
    </source>
</evidence>
<dbReference type="EMBL" id="JAIZAY010000002">
    <property type="protein sequence ID" value="KAJ8047778.1"/>
    <property type="molecule type" value="Genomic_DNA"/>
</dbReference>
<evidence type="ECO:0000256" key="3">
    <source>
        <dbReference type="ARBA" id="ARBA00043879"/>
    </source>
</evidence>
<dbReference type="GO" id="GO:0071889">
    <property type="term" value="F:14-3-3 protein binding"/>
    <property type="evidence" value="ECO:0007669"/>
    <property type="project" value="UniProtKB-ARBA"/>
</dbReference>
<feature type="compositionally biased region" description="Polar residues" evidence="4">
    <location>
        <begin position="159"/>
        <end position="169"/>
    </location>
</feature>
<dbReference type="PROSITE" id="PS50086">
    <property type="entry name" value="TBC_RABGAP"/>
    <property type="match status" value="1"/>
</dbReference>
<feature type="compositionally biased region" description="Polar residues" evidence="4">
    <location>
        <begin position="122"/>
        <end position="140"/>
    </location>
</feature>
<comment type="function">
    <text evidence="3">May act as a GTPase-activating protein for Rab family protein(s).</text>
</comment>
<dbReference type="OrthoDB" id="26371at2759"/>
<dbReference type="InterPro" id="IPR000195">
    <property type="entry name" value="Rab-GAP-TBC_dom"/>
</dbReference>
<evidence type="ECO:0000256" key="2">
    <source>
        <dbReference type="ARBA" id="ARBA00022553"/>
    </source>
</evidence>
<dbReference type="Proteomes" id="UP001152320">
    <property type="component" value="Chromosome 2"/>
</dbReference>
<feature type="domain" description="Rab-GAP TBC" evidence="5">
    <location>
        <begin position="225"/>
        <end position="453"/>
    </location>
</feature>
<dbReference type="SUPFAM" id="SSF47923">
    <property type="entry name" value="Ypt/Rab-GAP domain of gyp1p"/>
    <property type="match status" value="2"/>
</dbReference>
<keyword evidence="1" id="KW-0343">GTPase activation</keyword>
<evidence type="ECO:0000313" key="6">
    <source>
        <dbReference type="EMBL" id="KAJ8047778.1"/>
    </source>
</evidence>
<evidence type="ECO:0000256" key="4">
    <source>
        <dbReference type="SAM" id="MobiDB-lite"/>
    </source>
</evidence>
<feature type="region of interest" description="Disordered" evidence="4">
    <location>
        <begin position="55"/>
        <end position="199"/>
    </location>
</feature>
<organism evidence="6 7">
    <name type="scientific">Holothuria leucospilota</name>
    <name type="common">Black long sea cucumber</name>
    <name type="synonym">Mertensiothuria leucospilota</name>
    <dbReference type="NCBI Taxonomy" id="206669"/>
    <lineage>
        <taxon>Eukaryota</taxon>
        <taxon>Metazoa</taxon>
        <taxon>Echinodermata</taxon>
        <taxon>Eleutherozoa</taxon>
        <taxon>Echinozoa</taxon>
        <taxon>Holothuroidea</taxon>
        <taxon>Aspidochirotacea</taxon>
        <taxon>Aspidochirotida</taxon>
        <taxon>Holothuriidae</taxon>
        <taxon>Holothuria</taxon>
    </lineage>
</organism>
<proteinExistence type="predicted"/>
<sequence>MASSGNRTAEVTLATGFGSKPKSEKKTNYWKKNSEKVPGSIKPVYSAMYSPADIPTHAQKMSSSRSPGKQKTKKGDSFANFDSNTSDVWDVDENEDLSFLTPQKRQGGHAPREVPSVKSHDSGTITSHNAGSDRIPSTSDSKIDHNISANVPLDDKKPGTSSPQLSSSPARVPAHQYEPPRPASPIRHTSQPPREPGEGRVEKFKELLFDTNTNLDELRKQSWNGIPDSVRPTAWKLLLGYLPANTDRREQTLQRKRSEYFGFVEQYYESRHESQHIDTFRQIHIDIPRTNPLIPMFQMVTVQEIFERILFIWAIRHPASGYVQGINDLVTPFFFVFLSEFAVGEEVTKLDNFDLSKLKEENVKQIEADSFWCMSKLLDGIQDNYTFAQPGIQVKINSLKELIQRINAPLHEHLDSNQVEYLQFAFRWMNNLLMRELPLDGTIRLWDTYMSEPEGFSVFHLYVCAALLQKYAKNIVKEKDFQGIMLFLQNLPTKSWKNDDISLLLAEAYSLKYMFADAPRHLGQQKKR</sequence>
<dbReference type="InterPro" id="IPR035969">
    <property type="entry name" value="Rab-GAP_TBC_sf"/>
</dbReference>
<feature type="region of interest" description="Disordered" evidence="4">
    <location>
        <begin position="1"/>
        <end position="38"/>
    </location>
</feature>
<dbReference type="Gene3D" id="1.10.10.750">
    <property type="entry name" value="Ypt/Rab-GAP domain of gyp1p, domain 1"/>
    <property type="match status" value="1"/>
</dbReference>
<feature type="compositionally biased region" description="Basic and acidic residues" evidence="4">
    <location>
        <begin position="21"/>
        <end position="35"/>
    </location>
</feature>
<evidence type="ECO:0000256" key="1">
    <source>
        <dbReference type="ARBA" id="ARBA00022468"/>
    </source>
</evidence>
<protein>
    <submittedName>
        <fullName evidence="6">TBC1 domain family member 22B</fullName>
    </submittedName>
</protein>
<keyword evidence="7" id="KW-1185">Reference proteome</keyword>
<feature type="compositionally biased region" description="Polar residues" evidence="4">
    <location>
        <begin position="59"/>
        <end position="69"/>
    </location>
</feature>
<comment type="caution">
    <text evidence="6">The sequence shown here is derived from an EMBL/GenBank/DDBJ whole genome shotgun (WGS) entry which is preliminary data.</text>
</comment>
<dbReference type="GO" id="GO:0005096">
    <property type="term" value="F:GTPase activator activity"/>
    <property type="evidence" value="ECO:0007669"/>
    <property type="project" value="UniProtKB-KW"/>
</dbReference>
<evidence type="ECO:0000313" key="7">
    <source>
        <dbReference type="Proteomes" id="UP001152320"/>
    </source>
</evidence>
<dbReference type="PANTHER" id="PTHR22957:SF26">
    <property type="entry name" value="LD44506P"/>
    <property type="match status" value="1"/>
</dbReference>
<dbReference type="SMART" id="SM00164">
    <property type="entry name" value="TBC"/>
    <property type="match status" value="1"/>
</dbReference>
<dbReference type="Gene3D" id="1.10.8.270">
    <property type="entry name" value="putative rabgap domain of human tbc1 domain family member 14 like domains"/>
    <property type="match status" value="1"/>
</dbReference>
<dbReference type="FunFam" id="1.10.10.750:FF:000009">
    <property type="entry name" value="TBC1 domain family member 22A"/>
    <property type="match status" value="1"/>
</dbReference>
<accession>A0A9Q1CM59</accession>
<name>A0A9Q1CM59_HOLLE</name>
<dbReference type="AlphaFoldDB" id="A0A9Q1CM59"/>
<reference evidence="6" key="1">
    <citation type="submission" date="2021-10" db="EMBL/GenBank/DDBJ databases">
        <title>Tropical sea cucumber genome reveals ecological adaptation and Cuvierian tubules defense mechanism.</title>
        <authorList>
            <person name="Chen T."/>
        </authorList>
    </citation>
    <scope>NUCLEOTIDE SEQUENCE</scope>
    <source>
        <strain evidence="6">Nanhai2018</strain>
        <tissue evidence="6">Muscle</tissue>
    </source>
</reference>
<gene>
    <name evidence="6" type="ORF">HOLleu_06866</name>
</gene>
<dbReference type="Gene3D" id="1.10.472.80">
    <property type="entry name" value="Ypt/Rab-GAP domain of gyp1p, domain 3"/>
    <property type="match status" value="1"/>
</dbReference>
<dbReference type="FunFam" id="1.10.472.80:FF:000001">
    <property type="entry name" value="TBC1 domain family member 22B"/>
    <property type="match status" value="1"/>
</dbReference>
<keyword evidence="2" id="KW-0597">Phosphoprotein</keyword>
<dbReference type="PANTHER" id="PTHR22957">
    <property type="entry name" value="TBC1 DOMAIN FAMILY MEMBER GTPASE-ACTIVATING PROTEIN"/>
    <property type="match status" value="1"/>
</dbReference>
<dbReference type="Pfam" id="PF00566">
    <property type="entry name" value="RabGAP-TBC"/>
    <property type="match status" value="1"/>
</dbReference>
<dbReference type="FunFam" id="1.10.8.270:FF:000004">
    <property type="entry name" value="TBC1 domain family, member 22B"/>
    <property type="match status" value="1"/>
</dbReference>